<keyword evidence="2 5" id="KW-0812">Transmembrane</keyword>
<evidence type="ECO:0000313" key="7">
    <source>
        <dbReference type="Proteomes" id="UP001256711"/>
    </source>
</evidence>
<name>A0AAW8TZL7_9ENTE</name>
<dbReference type="InterPro" id="IPR003825">
    <property type="entry name" value="Colicin-V_CvpA"/>
</dbReference>
<dbReference type="RefSeq" id="WP_010753149.1">
    <property type="nucleotide sequence ID" value="NZ_CABJBY010000002.1"/>
</dbReference>
<feature type="transmembrane region" description="Helical" evidence="5">
    <location>
        <begin position="79"/>
        <end position="106"/>
    </location>
</feature>
<dbReference type="GO" id="GO:0016020">
    <property type="term" value="C:membrane"/>
    <property type="evidence" value="ECO:0007669"/>
    <property type="project" value="UniProtKB-SubCell"/>
</dbReference>
<evidence type="ECO:0000313" key="6">
    <source>
        <dbReference type="EMBL" id="MDT2809964.1"/>
    </source>
</evidence>
<dbReference type="EMBL" id="JARQBJ010000002">
    <property type="protein sequence ID" value="MDT2809964.1"/>
    <property type="molecule type" value="Genomic_DNA"/>
</dbReference>
<evidence type="ECO:0000256" key="3">
    <source>
        <dbReference type="ARBA" id="ARBA00022989"/>
    </source>
</evidence>
<evidence type="ECO:0000256" key="4">
    <source>
        <dbReference type="ARBA" id="ARBA00023136"/>
    </source>
</evidence>
<gene>
    <name evidence="6" type="ORF">P7H43_05670</name>
</gene>
<comment type="subcellular location">
    <subcellularLocation>
        <location evidence="1">Membrane</location>
        <topology evidence="1">Multi-pass membrane protein</topology>
    </subcellularLocation>
</comment>
<proteinExistence type="predicted"/>
<dbReference type="GO" id="GO:0009403">
    <property type="term" value="P:toxin biosynthetic process"/>
    <property type="evidence" value="ECO:0007669"/>
    <property type="project" value="InterPro"/>
</dbReference>
<dbReference type="AlphaFoldDB" id="A0AAW8TZL7"/>
<reference evidence="6" key="1">
    <citation type="submission" date="2023-03" db="EMBL/GenBank/DDBJ databases">
        <authorList>
            <person name="Shen W."/>
            <person name="Cai J."/>
        </authorList>
    </citation>
    <scope>NUCLEOTIDE SEQUENCE</scope>
    <source>
        <strain evidence="6">B226-2</strain>
    </source>
</reference>
<protein>
    <submittedName>
        <fullName evidence="6">CvpA family protein</fullName>
    </submittedName>
</protein>
<dbReference type="PANTHER" id="PTHR37306:SF1">
    <property type="entry name" value="COLICIN V PRODUCTION PROTEIN"/>
    <property type="match status" value="1"/>
</dbReference>
<keyword evidence="4 5" id="KW-0472">Membrane</keyword>
<dbReference type="Pfam" id="PF02674">
    <property type="entry name" value="Colicin_V"/>
    <property type="match status" value="1"/>
</dbReference>
<dbReference type="PANTHER" id="PTHR37306">
    <property type="entry name" value="COLICIN V PRODUCTION PROTEIN"/>
    <property type="match status" value="1"/>
</dbReference>
<keyword evidence="3 5" id="KW-1133">Transmembrane helix</keyword>
<evidence type="ECO:0000256" key="5">
    <source>
        <dbReference type="SAM" id="Phobius"/>
    </source>
</evidence>
<sequence length="182" mass="20843">MFGLVIFLLLAIAFYVGGRRGAPLQLAYSGGYLLAFFVAWANYQELAKKIELYIPYLSVSQDSKMVFFTQEQSLDLDKAYYAAVAFLIILFIGWLVVKFLGIFLYNLRFKRITEDKDWLISGLLSLVTTYLVIFMLLYVLSMIPLATVQNLFRNSGVAKAIVEHSPIFSNFFEKIWITNILS</sequence>
<feature type="transmembrane region" description="Helical" evidence="5">
    <location>
        <begin position="118"/>
        <end position="140"/>
    </location>
</feature>
<evidence type="ECO:0000256" key="1">
    <source>
        <dbReference type="ARBA" id="ARBA00004141"/>
    </source>
</evidence>
<comment type="caution">
    <text evidence="6">The sequence shown here is derived from an EMBL/GenBank/DDBJ whole genome shotgun (WGS) entry which is preliminary data.</text>
</comment>
<evidence type="ECO:0000256" key="2">
    <source>
        <dbReference type="ARBA" id="ARBA00022692"/>
    </source>
</evidence>
<dbReference type="Proteomes" id="UP001256711">
    <property type="component" value="Unassembled WGS sequence"/>
</dbReference>
<accession>A0AAW8TZL7</accession>
<dbReference type="GeneID" id="78363860"/>
<organism evidence="6 7">
    <name type="scientific">Enterococcus asini</name>
    <dbReference type="NCBI Taxonomy" id="57732"/>
    <lineage>
        <taxon>Bacteria</taxon>
        <taxon>Bacillati</taxon>
        <taxon>Bacillota</taxon>
        <taxon>Bacilli</taxon>
        <taxon>Lactobacillales</taxon>
        <taxon>Enterococcaceae</taxon>
        <taxon>Enterococcus</taxon>
    </lineage>
</organism>